<dbReference type="SUPFAM" id="SSF53223">
    <property type="entry name" value="Aminoacid dehydrogenase-like, N-terminal domain"/>
    <property type="match status" value="1"/>
</dbReference>
<dbReference type="SUPFAM" id="SSF51569">
    <property type="entry name" value="Aldolase"/>
    <property type="match status" value="1"/>
</dbReference>
<dbReference type="InterPro" id="IPR011342">
    <property type="entry name" value="Shikimate_DH"/>
</dbReference>
<name>A0A2P6TY67_CHLSO</name>
<evidence type="ECO:0000313" key="9">
    <source>
        <dbReference type="EMBL" id="PRW59017.1"/>
    </source>
</evidence>
<dbReference type="HAMAP" id="MF_00222">
    <property type="entry name" value="Shikimate_DH_AroE"/>
    <property type="match status" value="1"/>
</dbReference>
<protein>
    <recommendedName>
        <fullName evidence="1">shikimate dehydrogenase (NADP(+))</fullName>
        <ecNumber evidence="1">1.1.1.25</ecNumber>
    </recommendedName>
</protein>
<dbReference type="UniPathway" id="UPA00053">
    <property type="reaction ID" value="UER00087"/>
</dbReference>
<dbReference type="InterPro" id="IPR013708">
    <property type="entry name" value="Shikimate_DH-bd_N"/>
</dbReference>
<dbReference type="GO" id="GO:0050661">
    <property type="term" value="F:NADP binding"/>
    <property type="evidence" value="ECO:0007669"/>
    <property type="project" value="InterPro"/>
</dbReference>
<feature type="domain" description="SDH C-terminal" evidence="8">
    <location>
        <begin position="501"/>
        <end position="531"/>
    </location>
</feature>
<dbReference type="Pfam" id="PF18317">
    <property type="entry name" value="SDH_C"/>
    <property type="match status" value="1"/>
</dbReference>
<dbReference type="InterPro" id="IPR046346">
    <property type="entry name" value="Aminoacid_DH-like_N_sf"/>
</dbReference>
<dbReference type="Gene3D" id="3.20.20.70">
    <property type="entry name" value="Aldolase class I"/>
    <property type="match status" value="1"/>
</dbReference>
<evidence type="ECO:0000256" key="5">
    <source>
        <dbReference type="ARBA" id="ARBA00023141"/>
    </source>
</evidence>
<dbReference type="GO" id="GO:0009423">
    <property type="term" value="P:chorismate biosynthetic process"/>
    <property type="evidence" value="ECO:0007669"/>
    <property type="project" value="UniProtKB-UniPathway"/>
</dbReference>
<dbReference type="InterPro" id="IPR013785">
    <property type="entry name" value="Aldolase_TIM"/>
</dbReference>
<accession>A0A2P6TY67</accession>
<dbReference type="EMBL" id="LHPG02000004">
    <property type="protein sequence ID" value="PRW59017.1"/>
    <property type="molecule type" value="Genomic_DNA"/>
</dbReference>
<reference evidence="9 10" key="1">
    <citation type="journal article" date="2018" name="Plant J.">
        <title>Genome sequences of Chlorella sorokiniana UTEX 1602 and Micractinium conductrix SAG 241.80: implications to maltose excretion by a green alga.</title>
        <authorList>
            <person name="Arriola M.B."/>
            <person name="Velmurugan N."/>
            <person name="Zhang Y."/>
            <person name="Plunkett M.H."/>
            <person name="Hondzo H."/>
            <person name="Barney B.M."/>
        </authorList>
    </citation>
    <scope>NUCLEOTIDE SEQUENCE [LARGE SCALE GENOMIC DNA]</scope>
    <source>
        <strain evidence="10">UTEX 1602</strain>
    </source>
</reference>
<dbReference type="InterPro" id="IPR001381">
    <property type="entry name" value="DHquinase_I"/>
</dbReference>
<dbReference type="InterPro" id="IPR006151">
    <property type="entry name" value="Shikm_DH/Glu-tRNA_Rdtase"/>
</dbReference>
<dbReference type="GO" id="GO:0008652">
    <property type="term" value="P:amino acid biosynthetic process"/>
    <property type="evidence" value="ECO:0007669"/>
    <property type="project" value="UniProtKB-KW"/>
</dbReference>
<evidence type="ECO:0000256" key="2">
    <source>
        <dbReference type="ARBA" id="ARBA00022605"/>
    </source>
</evidence>
<dbReference type="EC" id="1.1.1.25" evidence="1"/>
<dbReference type="InterPro" id="IPR022893">
    <property type="entry name" value="Shikimate_DH_fam"/>
</dbReference>
<dbReference type="Proteomes" id="UP000239899">
    <property type="component" value="Unassembled WGS sequence"/>
</dbReference>
<proteinExistence type="inferred from homology"/>
<dbReference type="InterPro" id="IPR036291">
    <property type="entry name" value="NAD(P)-bd_dom_sf"/>
</dbReference>
<feature type="domain" description="Quinate/shikimate 5-dehydrogenase/glutamyl-tRNA reductase" evidence="6">
    <location>
        <begin position="379"/>
        <end position="452"/>
    </location>
</feature>
<sequence length="536" mass="55760">MEAQAAASSAAAAAAGSAADGQAARTHLCTSLVATTVDGMLAEAQEAVANGADIVELRLDYLEGFDPERDLPRLVQQCPLPAIATYRPVWEGGKYDGPEAPRLAALRLAATLGVAYVDIELKVATVFFAAKSELPASTKIIVSSHDYEQTASEEELRALVERCYGAGADIVKFATMANDITDAWRVLSVLRACPVPCIALAMGERGQISRLLAPKYGGFLTFGALSPERASAPGQPTLQQLSGMYGLKRQQRDTAVMGIVGNPVSHSRSPAIHNAALQQLGLNAVYVPLLVDDMARFLATFTDADWIGFSVTIPHKQAALEGAQEVDPVAAQIGAVNTLVREEDGRLKGYNTDWSAAIAAIERGLDPATPSSTDASSSPLAGKTVVVVGAGGAGRALAFGAAVKGAKVVIANRSVQKAADLAAQLDPPASACSLEDLASGAVRGDVLANTTSVGMHPQEDETPVPAAALPGFQLVFDAVYTPLHTRLLKEAATAGCAVVTGETMFVGQAADQFKLFTGKDAPVDLMRTVVLDSLAK</sequence>
<evidence type="ECO:0000313" key="10">
    <source>
        <dbReference type="Proteomes" id="UP000239899"/>
    </source>
</evidence>
<dbReference type="GO" id="GO:0009073">
    <property type="term" value="P:aromatic amino acid family biosynthetic process"/>
    <property type="evidence" value="ECO:0007669"/>
    <property type="project" value="UniProtKB-KW"/>
</dbReference>
<dbReference type="OrthoDB" id="204377at2759"/>
<dbReference type="PANTHER" id="PTHR21089:SF1">
    <property type="entry name" value="BIFUNCTIONAL 3-DEHYDROQUINATE DEHYDRATASE_SHIKIMATE DEHYDROGENASE, CHLOROPLASTIC"/>
    <property type="match status" value="1"/>
</dbReference>
<dbReference type="STRING" id="3076.A0A2P6TY67"/>
<dbReference type="CDD" id="cd01065">
    <property type="entry name" value="NAD_bind_Shikimate_DH"/>
    <property type="match status" value="1"/>
</dbReference>
<gene>
    <name evidence="9" type="ORF">C2E21_2320</name>
</gene>
<organism evidence="9 10">
    <name type="scientific">Chlorella sorokiniana</name>
    <name type="common">Freshwater green alga</name>
    <dbReference type="NCBI Taxonomy" id="3076"/>
    <lineage>
        <taxon>Eukaryota</taxon>
        <taxon>Viridiplantae</taxon>
        <taxon>Chlorophyta</taxon>
        <taxon>core chlorophytes</taxon>
        <taxon>Trebouxiophyceae</taxon>
        <taxon>Chlorellales</taxon>
        <taxon>Chlorellaceae</taxon>
        <taxon>Chlorella clade</taxon>
        <taxon>Chlorella</taxon>
    </lineage>
</organism>
<keyword evidence="3" id="KW-0521">NADP</keyword>
<dbReference type="GO" id="GO:0003855">
    <property type="term" value="F:3-dehydroquinate dehydratase activity"/>
    <property type="evidence" value="ECO:0007669"/>
    <property type="project" value="InterPro"/>
</dbReference>
<feature type="domain" description="Shikimate dehydrogenase substrate binding N-terminal" evidence="7">
    <location>
        <begin position="259"/>
        <end position="339"/>
    </location>
</feature>
<dbReference type="GO" id="GO:0004764">
    <property type="term" value="F:shikimate 3-dehydrogenase (NADP+) activity"/>
    <property type="evidence" value="ECO:0007669"/>
    <property type="project" value="UniProtKB-EC"/>
</dbReference>
<keyword evidence="2" id="KW-0028">Amino-acid biosynthesis</keyword>
<dbReference type="FunFam" id="3.20.20.70:FF:000142">
    <property type="entry name" value="bifunctional 3-dehydroquinate dehydratase/shikimate dehydrogenase, chloroplastic"/>
    <property type="match status" value="1"/>
</dbReference>
<evidence type="ECO:0000259" key="7">
    <source>
        <dbReference type="Pfam" id="PF08501"/>
    </source>
</evidence>
<keyword evidence="5" id="KW-0057">Aromatic amino acid biosynthesis</keyword>
<evidence type="ECO:0000256" key="4">
    <source>
        <dbReference type="ARBA" id="ARBA00023002"/>
    </source>
</evidence>
<dbReference type="Pfam" id="PF01488">
    <property type="entry name" value="Shikimate_DH"/>
    <property type="match status" value="1"/>
</dbReference>
<dbReference type="NCBIfam" id="TIGR00507">
    <property type="entry name" value="aroE"/>
    <property type="match status" value="1"/>
</dbReference>
<dbReference type="SUPFAM" id="SSF51735">
    <property type="entry name" value="NAD(P)-binding Rossmann-fold domains"/>
    <property type="match status" value="1"/>
</dbReference>
<evidence type="ECO:0000256" key="1">
    <source>
        <dbReference type="ARBA" id="ARBA00012962"/>
    </source>
</evidence>
<dbReference type="CDD" id="cd00502">
    <property type="entry name" value="DHQase_I"/>
    <property type="match status" value="1"/>
</dbReference>
<dbReference type="Pfam" id="PF01487">
    <property type="entry name" value="DHquinase_I"/>
    <property type="match status" value="1"/>
</dbReference>
<evidence type="ECO:0000259" key="8">
    <source>
        <dbReference type="Pfam" id="PF18317"/>
    </source>
</evidence>
<dbReference type="GO" id="GO:0019632">
    <property type="term" value="P:shikimate metabolic process"/>
    <property type="evidence" value="ECO:0007669"/>
    <property type="project" value="InterPro"/>
</dbReference>
<comment type="caution">
    <text evidence="9">The sequence shown here is derived from an EMBL/GenBank/DDBJ whole genome shotgun (WGS) entry which is preliminary data.</text>
</comment>
<keyword evidence="10" id="KW-1185">Reference proteome</keyword>
<dbReference type="Gene3D" id="3.40.50.10860">
    <property type="entry name" value="Leucine Dehydrogenase, chain A, domain 1"/>
    <property type="match status" value="1"/>
</dbReference>
<dbReference type="Pfam" id="PF08501">
    <property type="entry name" value="Shikimate_dh_N"/>
    <property type="match status" value="1"/>
</dbReference>
<evidence type="ECO:0000259" key="6">
    <source>
        <dbReference type="Pfam" id="PF01488"/>
    </source>
</evidence>
<evidence type="ECO:0000256" key="3">
    <source>
        <dbReference type="ARBA" id="ARBA00022857"/>
    </source>
</evidence>
<dbReference type="HAMAP" id="MF_00214">
    <property type="entry name" value="AroD"/>
    <property type="match status" value="1"/>
</dbReference>
<dbReference type="NCBIfam" id="TIGR01093">
    <property type="entry name" value="aroD"/>
    <property type="match status" value="1"/>
</dbReference>
<keyword evidence="4" id="KW-0560">Oxidoreductase</keyword>
<dbReference type="AlphaFoldDB" id="A0A2P6TY67"/>
<dbReference type="PANTHER" id="PTHR21089">
    <property type="entry name" value="SHIKIMATE DEHYDROGENASE"/>
    <property type="match status" value="1"/>
</dbReference>
<dbReference type="Gene3D" id="3.40.50.720">
    <property type="entry name" value="NAD(P)-binding Rossmann-like Domain"/>
    <property type="match status" value="1"/>
</dbReference>
<dbReference type="InterPro" id="IPR041121">
    <property type="entry name" value="SDH_C"/>
</dbReference>